<accession>A0A927IH61</accession>
<evidence type="ECO:0000313" key="2">
    <source>
        <dbReference type="Proteomes" id="UP000622317"/>
    </source>
</evidence>
<gene>
    <name evidence="1" type="ORF">IEN85_06315</name>
</gene>
<sequence length="266" mass="28044">MSYPTPLGVIATLAAPRAQLAIASLLALLQKSPAIVRSASSLFTTVEPATRILQKLGLTAASLSSYHALSGATTAVYSTSPDPPFAFETGESVTLVFGVSNTMAEAQSWSVSGNVPPGLTISGTLGEPLSSNGVFNAQFGQVFGTPTQVGIYTFFLKPWKERNAGGETAEAFEVTITVKSTPAIPPEIPSVSIATAPEHFTVTWTTKAGQSYQLQRSDNPLDPASWTPFPVDIQTDSDRQVAIIQKTDMPTPLLLRVATAQSQSSQ</sequence>
<comment type="caution">
    <text evidence="1">The sequence shown here is derived from an EMBL/GenBank/DDBJ whole genome shotgun (WGS) entry which is preliminary data.</text>
</comment>
<organism evidence="1 2">
    <name type="scientific">Pelagicoccus enzymogenes</name>
    <dbReference type="NCBI Taxonomy" id="2773457"/>
    <lineage>
        <taxon>Bacteria</taxon>
        <taxon>Pseudomonadati</taxon>
        <taxon>Verrucomicrobiota</taxon>
        <taxon>Opitutia</taxon>
        <taxon>Puniceicoccales</taxon>
        <taxon>Pelagicoccaceae</taxon>
        <taxon>Pelagicoccus</taxon>
    </lineage>
</organism>
<dbReference type="EMBL" id="JACYFG010000007">
    <property type="protein sequence ID" value="MBD5779100.1"/>
    <property type="molecule type" value="Genomic_DNA"/>
</dbReference>
<dbReference type="AlphaFoldDB" id="A0A927IH61"/>
<keyword evidence="2" id="KW-1185">Reference proteome</keyword>
<dbReference type="InterPro" id="IPR013783">
    <property type="entry name" value="Ig-like_fold"/>
</dbReference>
<proteinExistence type="predicted"/>
<name>A0A927IH61_9BACT</name>
<protein>
    <submittedName>
        <fullName evidence="1">Uncharacterized protein</fullName>
    </submittedName>
</protein>
<dbReference type="Gene3D" id="2.60.40.10">
    <property type="entry name" value="Immunoglobulins"/>
    <property type="match status" value="1"/>
</dbReference>
<dbReference type="Proteomes" id="UP000622317">
    <property type="component" value="Unassembled WGS sequence"/>
</dbReference>
<reference evidence="1" key="1">
    <citation type="submission" date="2020-09" db="EMBL/GenBank/DDBJ databases">
        <title>Pelagicoccus enzymogenes sp. nov. with an EPS production, isolated from marine sediment.</title>
        <authorList>
            <person name="Feng X."/>
        </authorList>
    </citation>
    <scope>NUCLEOTIDE SEQUENCE</scope>
    <source>
        <strain evidence="1">NFK12</strain>
    </source>
</reference>
<evidence type="ECO:0000313" key="1">
    <source>
        <dbReference type="EMBL" id="MBD5779100.1"/>
    </source>
</evidence>
<dbReference type="RefSeq" id="WP_191616240.1">
    <property type="nucleotide sequence ID" value="NZ_JACYFG010000007.1"/>
</dbReference>